<name>A0A5J4REG6_9ZZZZ</name>
<gene>
    <name evidence="1" type="ORF">EZS27_019720</name>
</gene>
<dbReference type="InterPro" id="IPR054333">
    <property type="entry name" value="REase-ARP-assoc"/>
</dbReference>
<evidence type="ECO:0000313" key="1">
    <source>
        <dbReference type="EMBL" id="KAA6331705.1"/>
    </source>
</evidence>
<dbReference type="Pfam" id="PF22558">
    <property type="entry name" value="REase-ARP"/>
    <property type="match status" value="1"/>
</dbReference>
<comment type="caution">
    <text evidence="1">The sequence shown here is derived from an EMBL/GenBank/DDBJ whole genome shotgun (WGS) entry which is preliminary data.</text>
</comment>
<reference evidence="1" key="1">
    <citation type="submission" date="2019-03" db="EMBL/GenBank/DDBJ databases">
        <title>Single cell metagenomics reveals metabolic interactions within the superorganism composed of flagellate Streblomastix strix and complex community of Bacteroidetes bacteria on its surface.</title>
        <authorList>
            <person name="Treitli S.C."/>
            <person name="Kolisko M."/>
            <person name="Husnik F."/>
            <person name="Keeling P."/>
            <person name="Hampl V."/>
        </authorList>
    </citation>
    <scope>NUCLEOTIDE SEQUENCE</scope>
    <source>
        <strain evidence="1">STM</strain>
    </source>
</reference>
<protein>
    <submittedName>
        <fullName evidence="1">Uncharacterized protein</fullName>
    </submittedName>
</protein>
<sequence length="177" mass="21226">MILEKLGLKGETVDYTTVEFEKISTINKTNFDFDFDFDFSTESGKNLYFEIKYTEKEFGKAKKDAARINKYDTVYRKAAQNKIKPEFNNCDTFLANYQIMRNLIHVSKDSYVVFVIPKNNTKVKDQANEAKALFVEETYKDKVKVLYWDCLYKFIDEQKWEDKLKIHFEEFKRKYKL</sequence>
<proteinExistence type="predicted"/>
<dbReference type="AlphaFoldDB" id="A0A5J4REG6"/>
<dbReference type="EMBL" id="SNRY01001337">
    <property type="protein sequence ID" value="KAA6331705.1"/>
    <property type="molecule type" value="Genomic_DNA"/>
</dbReference>
<organism evidence="1">
    <name type="scientific">termite gut metagenome</name>
    <dbReference type="NCBI Taxonomy" id="433724"/>
    <lineage>
        <taxon>unclassified sequences</taxon>
        <taxon>metagenomes</taxon>
        <taxon>organismal metagenomes</taxon>
    </lineage>
</organism>
<accession>A0A5J4REG6</accession>